<dbReference type="InterPro" id="IPR041657">
    <property type="entry name" value="HTH_17"/>
</dbReference>
<proteinExistence type="predicted"/>
<organism evidence="2 3">
    <name type="scientific">Larkinella arboricola</name>
    <dbReference type="NCBI Taxonomy" id="643671"/>
    <lineage>
        <taxon>Bacteria</taxon>
        <taxon>Pseudomonadati</taxon>
        <taxon>Bacteroidota</taxon>
        <taxon>Cytophagia</taxon>
        <taxon>Cytophagales</taxon>
        <taxon>Spirosomataceae</taxon>
        <taxon>Larkinella</taxon>
    </lineage>
</organism>
<dbReference type="OrthoDB" id="597977at2"/>
<feature type="domain" description="Helix-turn-helix" evidence="1">
    <location>
        <begin position="45"/>
        <end position="88"/>
    </location>
</feature>
<protein>
    <submittedName>
        <fullName evidence="2">AlpA family transcriptional regulator</fullName>
    </submittedName>
</protein>
<evidence type="ECO:0000313" key="3">
    <source>
        <dbReference type="Proteomes" id="UP000248790"/>
    </source>
</evidence>
<sequence length="98" mass="11169">MNDILLSPLRLSELETLIEKSVRRAISQLLSDPTPKDQIGGIELAAQITRLSKARIYTLVSERAIPHKKRGNRLYFNRTELIAWVEQGNRKERGGLES</sequence>
<dbReference type="Pfam" id="PF12728">
    <property type="entry name" value="HTH_17"/>
    <property type="match status" value="1"/>
</dbReference>
<evidence type="ECO:0000313" key="2">
    <source>
        <dbReference type="EMBL" id="RAK02895.1"/>
    </source>
</evidence>
<dbReference type="RefSeq" id="WP_111627052.1">
    <property type="nucleotide sequence ID" value="NZ_QLMC01000001.1"/>
</dbReference>
<evidence type="ECO:0000259" key="1">
    <source>
        <dbReference type="Pfam" id="PF12728"/>
    </source>
</evidence>
<accession>A0A327X7E5</accession>
<name>A0A327X7E5_LARAB</name>
<keyword evidence="3" id="KW-1185">Reference proteome</keyword>
<dbReference type="Proteomes" id="UP000248790">
    <property type="component" value="Unassembled WGS sequence"/>
</dbReference>
<dbReference type="AlphaFoldDB" id="A0A327X7E5"/>
<comment type="caution">
    <text evidence="2">The sequence shown here is derived from an EMBL/GenBank/DDBJ whole genome shotgun (WGS) entry which is preliminary data.</text>
</comment>
<gene>
    <name evidence="2" type="ORF">LX87_01016</name>
</gene>
<reference evidence="2 3" key="1">
    <citation type="submission" date="2018-06" db="EMBL/GenBank/DDBJ databases">
        <title>Genomic Encyclopedia of Archaeal and Bacterial Type Strains, Phase II (KMG-II): from individual species to whole genera.</title>
        <authorList>
            <person name="Goeker M."/>
        </authorList>
    </citation>
    <scope>NUCLEOTIDE SEQUENCE [LARGE SCALE GENOMIC DNA]</scope>
    <source>
        <strain evidence="2 3">DSM 21851</strain>
    </source>
</reference>
<dbReference type="EMBL" id="QLMC01000001">
    <property type="protein sequence ID" value="RAK02895.1"/>
    <property type="molecule type" value="Genomic_DNA"/>
</dbReference>